<dbReference type="Gene3D" id="2.130.10.10">
    <property type="entry name" value="YVTN repeat-like/Quinoprotein amine dehydrogenase"/>
    <property type="match status" value="1"/>
</dbReference>
<dbReference type="PANTHER" id="PTHR14381">
    <property type="entry name" value="DACTYLIN"/>
    <property type="match status" value="1"/>
</dbReference>
<dbReference type="OrthoDB" id="2095648at2759"/>
<dbReference type="PANTHER" id="PTHR14381:SF1">
    <property type="entry name" value="F-BOX_WD REPEAT-CONTAINING PROTEIN 4"/>
    <property type="match status" value="1"/>
</dbReference>
<organism evidence="4 5">
    <name type="scientific">Lodderomyces elongisporus (strain ATCC 11503 / CBS 2605 / JCM 1781 / NBRC 1676 / NRRL YB-4239)</name>
    <name type="common">Yeast</name>
    <name type="synonym">Saccharomyces elongisporus</name>
    <dbReference type="NCBI Taxonomy" id="379508"/>
    <lineage>
        <taxon>Eukaryota</taxon>
        <taxon>Fungi</taxon>
        <taxon>Dikarya</taxon>
        <taxon>Ascomycota</taxon>
        <taxon>Saccharomycotina</taxon>
        <taxon>Pichiomycetes</taxon>
        <taxon>Debaryomycetaceae</taxon>
        <taxon>Candida/Lodderomyces clade</taxon>
        <taxon>Lodderomyces</taxon>
    </lineage>
</organism>
<dbReference type="Proteomes" id="UP000001996">
    <property type="component" value="Unassembled WGS sequence"/>
</dbReference>
<dbReference type="InterPro" id="IPR052301">
    <property type="entry name" value="SCF_F-box/WD-repeat"/>
</dbReference>
<evidence type="ECO:0000256" key="2">
    <source>
        <dbReference type="SAM" id="Phobius"/>
    </source>
</evidence>
<dbReference type="EMBL" id="CH981525">
    <property type="protein sequence ID" value="EDK43602.1"/>
    <property type="molecule type" value="Genomic_DNA"/>
</dbReference>
<dbReference type="GO" id="GO:0019005">
    <property type="term" value="C:SCF ubiquitin ligase complex"/>
    <property type="evidence" value="ECO:0007669"/>
    <property type="project" value="TreeGrafter"/>
</dbReference>
<dbReference type="OMA" id="IIWNVRE"/>
<dbReference type="InterPro" id="IPR036047">
    <property type="entry name" value="F-box-like_dom_sf"/>
</dbReference>
<sequence>MLLSCGFEANLLGNCLLLQTVHFLFSLVHSVLFFGICFFDFYIFFCSFSNSCCCGWNRERTRLILHLHLHLHLYIASSLLFPFFFSFPLSFAVGKRVCSYIELHLFFFGSLSTPCYLTTFIYCGVADVEFTAMNSHTEEPKDGLGNTISQSDTSNFLSQTQSSTISQKNKDIIHNKTESISNNISINALPDEILVQIFSQLDPLLLNRLKLVCKKWNHVINDKDTWMRLFQIRFGINTNMSSFPSVTNGTNWMNEYFARLAVVRNWRKGHAIHQTYQILNNEHRFNDETLCDFKMNKICIFDKKLGNICSGNLNSGRNQSFIPGAFTVDTLSFGMNWNYVIMGKINGDLVLRNMASSTSYTQRVSLTKFEVDEHSKSPIMCVEINDHVDKYGASTDIISGSYKGVLQAWTIHGKKVGDIQLDGTILNIKSDFNKFIVTNTESHIYVVDFKSFKVLNKIRVYLDFGEDVLHLEQLLNLKNELDVDFGGKNIIFSYKSKISVFGFEGSGSRTLKLNDGVEVVKSQFQTCLKNRLTNVNTHIAGHDGLLYANLLSDDSIIVWNVREYSTSTIVPQLQLFPSFDYKRVMAGLNNMISRFDLMSINSFALTGSVLAVSGYNGLTNIYDVFTGKLLKEASIKFPKRYEHLHNSLRTTNYVKLNPNPLDSNGVIVCGDTIQYFQFGDLESASNSRSNSASGNKKPKLVNTGLHGKNANKKRIKDGYDEFQRQVYTAKETEKMFDKYNGTEFESEEDELRMGLVLSENMSSNECGYGGGNGGGGGYGVRLTEQEEEDLRLAMEISKLEDGTVGTNASASASASANISEEEIDEELEAALKLSMVEF</sequence>
<evidence type="ECO:0000259" key="3">
    <source>
        <dbReference type="PROSITE" id="PS50181"/>
    </source>
</evidence>
<dbReference type="SUPFAM" id="SSF50978">
    <property type="entry name" value="WD40 repeat-like"/>
    <property type="match status" value="1"/>
</dbReference>
<feature type="domain" description="F-box" evidence="3">
    <location>
        <begin position="183"/>
        <end position="229"/>
    </location>
</feature>
<dbReference type="SUPFAM" id="SSF81383">
    <property type="entry name" value="F-box domain"/>
    <property type="match status" value="1"/>
</dbReference>
<proteinExistence type="predicted"/>
<keyword evidence="2" id="KW-0812">Transmembrane</keyword>
<dbReference type="InParanoid" id="A5DWP4"/>
<dbReference type="GeneID" id="5234572"/>
<dbReference type="PROSITE" id="PS50181">
    <property type="entry name" value="FBOX"/>
    <property type="match status" value="1"/>
</dbReference>
<dbReference type="Gene3D" id="1.20.1280.50">
    <property type="match status" value="1"/>
</dbReference>
<dbReference type="AlphaFoldDB" id="A5DWP4"/>
<evidence type="ECO:0000256" key="1">
    <source>
        <dbReference type="SAM" id="MobiDB-lite"/>
    </source>
</evidence>
<dbReference type="InterPro" id="IPR036322">
    <property type="entry name" value="WD40_repeat_dom_sf"/>
</dbReference>
<feature type="region of interest" description="Disordered" evidence="1">
    <location>
        <begin position="685"/>
        <end position="706"/>
    </location>
</feature>
<dbReference type="InterPro" id="IPR015943">
    <property type="entry name" value="WD40/YVTN_repeat-like_dom_sf"/>
</dbReference>
<dbReference type="FunCoup" id="A5DWP4">
    <property type="interactions" value="81"/>
</dbReference>
<dbReference type="Pfam" id="PF12937">
    <property type="entry name" value="F-box-like"/>
    <property type="match status" value="1"/>
</dbReference>
<evidence type="ECO:0000313" key="5">
    <source>
        <dbReference type="Proteomes" id="UP000001996"/>
    </source>
</evidence>
<reference evidence="4 5" key="1">
    <citation type="journal article" date="2009" name="Nature">
        <title>Evolution of pathogenicity and sexual reproduction in eight Candida genomes.</title>
        <authorList>
            <person name="Butler G."/>
            <person name="Rasmussen M.D."/>
            <person name="Lin M.F."/>
            <person name="Santos M.A."/>
            <person name="Sakthikumar S."/>
            <person name="Munro C.A."/>
            <person name="Rheinbay E."/>
            <person name="Grabherr M."/>
            <person name="Forche A."/>
            <person name="Reedy J.L."/>
            <person name="Agrafioti I."/>
            <person name="Arnaud M.B."/>
            <person name="Bates S."/>
            <person name="Brown A.J."/>
            <person name="Brunke S."/>
            <person name="Costanzo M.C."/>
            <person name="Fitzpatrick D.A."/>
            <person name="de Groot P.W."/>
            <person name="Harris D."/>
            <person name="Hoyer L.L."/>
            <person name="Hube B."/>
            <person name="Klis F.M."/>
            <person name="Kodira C."/>
            <person name="Lennard N."/>
            <person name="Logue M.E."/>
            <person name="Martin R."/>
            <person name="Neiman A.M."/>
            <person name="Nikolaou E."/>
            <person name="Quail M.A."/>
            <person name="Quinn J."/>
            <person name="Santos M.C."/>
            <person name="Schmitzberger F.F."/>
            <person name="Sherlock G."/>
            <person name="Shah P."/>
            <person name="Silverstein K.A."/>
            <person name="Skrzypek M.S."/>
            <person name="Soll D."/>
            <person name="Staggs R."/>
            <person name="Stansfield I."/>
            <person name="Stumpf M.P."/>
            <person name="Sudbery P.E."/>
            <person name="Srikantha T."/>
            <person name="Zeng Q."/>
            <person name="Berman J."/>
            <person name="Berriman M."/>
            <person name="Heitman J."/>
            <person name="Gow N.A."/>
            <person name="Lorenz M.C."/>
            <person name="Birren B.W."/>
            <person name="Kellis M."/>
            <person name="Cuomo C.A."/>
        </authorList>
    </citation>
    <scope>NUCLEOTIDE SEQUENCE [LARGE SCALE GENOMIC DNA]</scope>
    <source>
        <strain evidence="5">ATCC 11503 / BCRC 21390 / CBS 2605 / JCM 1781 / NBRC 1676 / NRRL YB-4239</strain>
    </source>
</reference>
<dbReference type="InterPro" id="IPR001810">
    <property type="entry name" value="F-box_dom"/>
</dbReference>
<keyword evidence="5" id="KW-1185">Reference proteome</keyword>
<dbReference type="SMART" id="SM00256">
    <property type="entry name" value="FBOX"/>
    <property type="match status" value="1"/>
</dbReference>
<dbReference type="GO" id="GO:0031146">
    <property type="term" value="P:SCF-dependent proteasomal ubiquitin-dependent protein catabolic process"/>
    <property type="evidence" value="ECO:0007669"/>
    <property type="project" value="TreeGrafter"/>
</dbReference>
<gene>
    <name evidence="4" type="ORF">LELG_01781</name>
</gene>
<dbReference type="HOGENOM" id="CLU_408316_0_0_1"/>
<dbReference type="eggNOG" id="KOG0274">
    <property type="taxonomic scope" value="Eukaryota"/>
</dbReference>
<evidence type="ECO:0000313" key="4">
    <source>
        <dbReference type="EMBL" id="EDK43602.1"/>
    </source>
</evidence>
<keyword evidence="2" id="KW-0472">Membrane</keyword>
<accession>A5DWP4</accession>
<protein>
    <recommendedName>
        <fullName evidence="3">F-box domain-containing protein</fullName>
    </recommendedName>
</protein>
<name>A5DWP4_LODEL</name>
<keyword evidence="2" id="KW-1133">Transmembrane helix</keyword>
<dbReference type="InterPro" id="IPR003903">
    <property type="entry name" value="UIM_dom"/>
</dbReference>
<feature type="transmembrane region" description="Helical" evidence="2">
    <location>
        <begin position="20"/>
        <end position="48"/>
    </location>
</feature>
<dbReference type="STRING" id="379508.A5DWP4"/>
<feature type="transmembrane region" description="Helical" evidence="2">
    <location>
        <begin position="69"/>
        <end position="91"/>
    </location>
</feature>
<dbReference type="SMART" id="SM00726">
    <property type="entry name" value="UIM"/>
    <property type="match status" value="2"/>
</dbReference>
<dbReference type="KEGG" id="lel:PVL30_001757"/>